<organism evidence="3">
    <name type="scientific">uncultured Solirubrobacterales bacterium</name>
    <dbReference type="NCBI Taxonomy" id="768556"/>
    <lineage>
        <taxon>Bacteria</taxon>
        <taxon>Bacillati</taxon>
        <taxon>Actinomycetota</taxon>
        <taxon>Thermoleophilia</taxon>
        <taxon>Solirubrobacterales</taxon>
        <taxon>environmental samples</taxon>
    </lineage>
</organism>
<reference evidence="3" key="1">
    <citation type="submission" date="2020-02" db="EMBL/GenBank/DDBJ databases">
        <authorList>
            <person name="Meier V. D."/>
        </authorList>
    </citation>
    <scope>NUCLEOTIDE SEQUENCE</scope>
    <source>
        <strain evidence="3">AVDCRST_MAG45</strain>
    </source>
</reference>
<dbReference type="PANTHER" id="PTHR30466:SF1">
    <property type="entry name" value="FMN REDUCTASE (NADH) RUTF"/>
    <property type="match status" value="1"/>
</dbReference>
<dbReference type="SMART" id="SM00903">
    <property type="entry name" value="Flavin_Reduct"/>
    <property type="match status" value="1"/>
</dbReference>
<evidence type="ECO:0000313" key="3">
    <source>
        <dbReference type="EMBL" id="CAA9498021.1"/>
    </source>
</evidence>
<keyword evidence="1" id="KW-0560">Oxidoreductase</keyword>
<dbReference type="PANTHER" id="PTHR30466">
    <property type="entry name" value="FLAVIN REDUCTASE"/>
    <property type="match status" value="1"/>
</dbReference>
<dbReference type="GO" id="GO:0010181">
    <property type="term" value="F:FMN binding"/>
    <property type="evidence" value="ECO:0007669"/>
    <property type="project" value="InterPro"/>
</dbReference>
<dbReference type="Gene3D" id="2.30.110.10">
    <property type="entry name" value="Electron Transport, Fmn-binding Protein, Chain A"/>
    <property type="match status" value="1"/>
</dbReference>
<dbReference type="AlphaFoldDB" id="A0A6J4SJZ4"/>
<accession>A0A6J4SJZ4</accession>
<evidence type="ECO:0000256" key="1">
    <source>
        <dbReference type="ARBA" id="ARBA00023002"/>
    </source>
</evidence>
<dbReference type="InterPro" id="IPR012349">
    <property type="entry name" value="Split_barrel_FMN-bd"/>
</dbReference>
<feature type="domain" description="Flavin reductase like" evidence="2">
    <location>
        <begin position="22"/>
        <end position="165"/>
    </location>
</feature>
<gene>
    <name evidence="3" type="ORF">AVDCRST_MAG45-1117</name>
</gene>
<dbReference type="EMBL" id="CADCVU010000095">
    <property type="protein sequence ID" value="CAA9498021.1"/>
    <property type="molecule type" value="Genomic_DNA"/>
</dbReference>
<proteinExistence type="predicted"/>
<evidence type="ECO:0000259" key="2">
    <source>
        <dbReference type="SMART" id="SM00903"/>
    </source>
</evidence>
<sequence length="171" mass="18491">MARHPVAVDSLAEPGALFRDAMSALASGVAVITARRADGRPAGLLATSIAAYSAAPASIMVSVAHASRSHPVLVEHAELFGVHLLARDQEEAARVFAGRSDDKYAELDWEWDGEVPRLAGVVSYLRCARSAVFDHYDHSVLIGDVLDGRHAGGEPLLWVRRRMDWRLSPEG</sequence>
<dbReference type="InterPro" id="IPR050268">
    <property type="entry name" value="NADH-dep_flavin_reductase"/>
</dbReference>
<dbReference type="Pfam" id="PF01613">
    <property type="entry name" value="Flavin_Reduct"/>
    <property type="match status" value="1"/>
</dbReference>
<dbReference type="GO" id="GO:0042602">
    <property type="term" value="F:riboflavin reductase (NADPH) activity"/>
    <property type="evidence" value="ECO:0007669"/>
    <property type="project" value="TreeGrafter"/>
</dbReference>
<dbReference type="SUPFAM" id="SSF50475">
    <property type="entry name" value="FMN-binding split barrel"/>
    <property type="match status" value="1"/>
</dbReference>
<dbReference type="InterPro" id="IPR002563">
    <property type="entry name" value="Flavin_Rdtase-like_dom"/>
</dbReference>
<name>A0A6J4SJZ4_9ACTN</name>
<protein>
    <recommendedName>
        <fullName evidence="2">Flavin reductase like domain-containing protein</fullName>
    </recommendedName>
</protein>